<sequence length="107" mass="12136">MSKTRSVYLVDHACFKPPAAYRVPHATLLEHLRLSNKDNPEIVEFQRRILQRSGLGDETCLAPANLYLPPTPSLEPSRDEAELVLFSVIDDLLRKPGLRPRTSIFLL</sequence>
<dbReference type="InterPro" id="IPR016039">
    <property type="entry name" value="Thiolase-like"/>
</dbReference>
<evidence type="ECO:0000256" key="1">
    <source>
        <dbReference type="ARBA" id="ARBA00023315"/>
    </source>
</evidence>
<comment type="caution">
    <text evidence="4">The sequence shown here is derived from an EMBL/GenBank/DDBJ whole genome shotgun (WGS) entry which is preliminary data.</text>
</comment>
<protein>
    <submittedName>
        <fullName evidence="4">3-ketoacyl-CoA synthase 5</fullName>
    </submittedName>
</protein>
<dbReference type="InterPro" id="IPR012392">
    <property type="entry name" value="3-ktacl-CoA_syn"/>
</dbReference>
<gene>
    <name evidence="4" type="primary">KCS5_1</name>
    <name evidence="4" type="ORF">CK203_103871</name>
</gene>
<accession>A0A438C7K0</accession>
<reference evidence="4 5" key="1">
    <citation type="journal article" date="2018" name="PLoS Genet.">
        <title>Population sequencing reveals clonal diversity and ancestral inbreeding in the grapevine cultivar Chardonnay.</title>
        <authorList>
            <person name="Roach M.J."/>
            <person name="Johnson D.L."/>
            <person name="Bohlmann J."/>
            <person name="van Vuuren H.J."/>
            <person name="Jones S.J."/>
            <person name="Pretorius I.S."/>
            <person name="Schmidt S.A."/>
            <person name="Borneman A.R."/>
        </authorList>
    </citation>
    <scope>NUCLEOTIDE SEQUENCE [LARGE SCALE GENOMIC DNA]</scope>
    <source>
        <strain evidence="5">cv. Chardonnay</strain>
        <tissue evidence="4">Leaf</tissue>
    </source>
</reference>
<evidence type="ECO:0000256" key="2">
    <source>
        <dbReference type="ARBA" id="ARBA00047375"/>
    </source>
</evidence>
<dbReference type="SUPFAM" id="SSF53901">
    <property type="entry name" value="Thiolase-like"/>
    <property type="match status" value="1"/>
</dbReference>
<dbReference type="EMBL" id="QGNW01002509">
    <property type="protein sequence ID" value="RVW18886.1"/>
    <property type="molecule type" value="Genomic_DNA"/>
</dbReference>
<dbReference type="Proteomes" id="UP000288805">
    <property type="component" value="Unassembled WGS sequence"/>
</dbReference>
<dbReference type="InterPro" id="IPR013601">
    <property type="entry name" value="FAE1_typ3_polyketide_synth"/>
</dbReference>
<evidence type="ECO:0000259" key="3">
    <source>
        <dbReference type="Pfam" id="PF08392"/>
    </source>
</evidence>
<evidence type="ECO:0000313" key="5">
    <source>
        <dbReference type="Proteomes" id="UP000288805"/>
    </source>
</evidence>
<dbReference type="GO" id="GO:0006633">
    <property type="term" value="P:fatty acid biosynthetic process"/>
    <property type="evidence" value="ECO:0007669"/>
    <property type="project" value="InterPro"/>
</dbReference>
<dbReference type="Pfam" id="PF08392">
    <property type="entry name" value="FAE1_CUT1_RppA"/>
    <property type="match status" value="1"/>
</dbReference>
<dbReference type="GO" id="GO:0016020">
    <property type="term" value="C:membrane"/>
    <property type="evidence" value="ECO:0007669"/>
    <property type="project" value="InterPro"/>
</dbReference>
<feature type="domain" description="FAE" evidence="3">
    <location>
        <begin position="2"/>
        <end position="101"/>
    </location>
</feature>
<organism evidence="4 5">
    <name type="scientific">Vitis vinifera</name>
    <name type="common">Grape</name>
    <dbReference type="NCBI Taxonomy" id="29760"/>
    <lineage>
        <taxon>Eukaryota</taxon>
        <taxon>Viridiplantae</taxon>
        <taxon>Streptophyta</taxon>
        <taxon>Embryophyta</taxon>
        <taxon>Tracheophyta</taxon>
        <taxon>Spermatophyta</taxon>
        <taxon>Magnoliopsida</taxon>
        <taxon>eudicotyledons</taxon>
        <taxon>Gunneridae</taxon>
        <taxon>Pentapetalae</taxon>
        <taxon>rosids</taxon>
        <taxon>Vitales</taxon>
        <taxon>Vitaceae</taxon>
        <taxon>Viteae</taxon>
        <taxon>Vitis</taxon>
    </lineage>
</organism>
<name>A0A438C7K0_VITVI</name>
<keyword evidence="1" id="KW-0012">Acyltransferase</keyword>
<dbReference type="GO" id="GO:0009922">
    <property type="term" value="F:fatty acid elongase activity"/>
    <property type="evidence" value="ECO:0007669"/>
    <property type="project" value="UniProtKB-EC"/>
</dbReference>
<proteinExistence type="predicted"/>
<keyword evidence="1" id="KW-0808">Transferase</keyword>
<dbReference type="PANTHER" id="PTHR31561">
    <property type="entry name" value="3-KETOACYL-COA SYNTHASE"/>
    <property type="match status" value="1"/>
</dbReference>
<dbReference type="AlphaFoldDB" id="A0A438C7K0"/>
<comment type="catalytic activity">
    <reaction evidence="2">
        <text>a very-long-chain acyl-CoA + malonyl-CoA + H(+) = a very-long-chain 3-oxoacyl-CoA + CO2 + CoA</text>
        <dbReference type="Rhea" id="RHEA:32727"/>
        <dbReference type="ChEBI" id="CHEBI:15378"/>
        <dbReference type="ChEBI" id="CHEBI:16526"/>
        <dbReference type="ChEBI" id="CHEBI:57287"/>
        <dbReference type="ChEBI" id="CHEBI:57384"/>
        <dbReference type="ChEBI" id="CHEBI:90725"/>
        <dbReference type="ChEBI" id="CHEBI:90736"/>
        <dbReference type="EC" id="2.3.1.199"/>
    </reaction>
</comment>
<evidence type="ECO:0000313" key="4">
    <source>
        <dbReference type="EMBL" id="RVW18886.1"/>
    </source>
</evidence>